<protein>
    <submittedName>
        <fullName evidence="1">Uncharacterized protein</fullName>
    </submittedName>
</protein>
<dbReference type="EMBL" id="SNRW01025843">
    <property type="protein sequence ID" value="KAA6361233.1"/>
    <property type="molecule type" value="Genomic_DNA"/>
</dbReference>
<name>A0A5J4TTI7_9EUKA</name>
<reference evidence="1 2" key="1">
    <citation type="submission" date="2019-03" db="EMBL/GenBank/DDBJ databases">
        <title>Single cell metagenomics reveals metabolic interactions within the superorganism composed of flagellate Streblomastix strix and complex community of Bacteroidetes bacteria on its surface.</title>
        <authorList>
            <person name="Treitli S.C."/>
            <person name="Kolisko M."/>
            <person name="Husnik F."/>
            <person name="Keeling P."/>
            <person name="Hampl V."/>
        </authorList>
    </citation>
    <scope>NUCLEOTIDE SEQUENCE [LARGE SCALE GENOMIC DNA]</scope>
    <source>
        <strain evidence="1">ST1C</strain>
    </source>
</reference>
<proteinExistence type="predicted"/>
<organism evidence="1 2">
    <name type="scientific">Streblomastix strix</name>
    <dbReference type="NCBI Taxonomy" id="222440"/>
    <lineage>
        <taxon>Eukaryota</taxon>
        <taxon>Metamonada</taxon>
        <taxon>Preaxostyla</taxon>
        <taxon>Oxymonadida</taxon>
        <taxon>Streblomastigidae</taxon>
        <taxon>Streblomastix</taxon>
    </lineage>
</organism>
<evidence type="ECO:0000313" key="1">
    <source>
        <dbReference type="EMBL" id="KAA6361233.1"/>
    </source>
</evidence>
<evidence type="ECO:0000313" key="2">
    <source>
        <dbReference type="Proteomes" id="UP000324800"/>
    </source>
</evidence>
<dbReference type="AlphaFoldDB" id="A0A5J4TTI7"/>
<dbReference type="Proteomes" id="UP000324800">
    <property type="component" value="Unassembled WGS sequence"/>
</dbReference>
<accession>A0A5J4TTI7</accession>
<comment type="caution">
    <text evidence="1">The sequence shown here is derived from an EMBL/GenBank/DDBJ whole genome shotgun (WGS) entry which is preliminary data.</text>
</comment>
<gene>
    <name evidence="1" type="ORF">EZS28_043240</name>
</gene>
<sequence length="129" mass="14206">MIFDSGSHKSRHSTVGIVVSPSENLQPLPVAIEENIRTTTEYASFLSRTICGLHLKGFIVPSVTIDGLSAYLKVLQPGNDNEHVSFQLLKAGINVIPIVKFLGPQEQQNSWSKMTRSCGDSMVIYRTCN</sequence>